<dbReference type="AlphaFoldDB" id="A0A2U1SNB8"/>
<feature type="domain" description="CBS" evidence="3">
    <location>
        <begin position="7"/>
        <end position="64"/>
    </location>
</feature>
<dbReference type="OrthoDB" id="9802114at2"/>
<dbReference type="PANTHER" id="PTHR43080">
    <property type="entry name" value="CBS DOMAIN-CONTAINING PROTEIN CBSX3, MITOCHONDRIAL"/>
    <property type="match status" value="1"/>
</dbReference>
<dbReference type="Pfam" id="PF00571">
    <property type="entry name" value="CBS"/>
    <property type="match status" value="2"/>
</dbReference>
<organism evidence="4 5">
    <name type="scientific">Methylosinus sporium</name>
    <dbReference type="NCBI Taxonomy" id="428"/>
    <lineage>
        <taxon>Bacteria</taxon>
        <taxon>Pseudomonadati</taxon>
        <taxon>Pseudomonadota</taxon>
        <taxon>Alphaproteobacteria</taxon>
        <taxon>Hyphomicrobiales</taxon>
        <taxon>Methylocystaceae</taxon>
        <taxon>Methylosinus</taxon>
    </lineage>
</organism>
<dbReference type="SMART" id="SM00116">
    <property type="entry name" value="CBS"/>
    <property type="match status" value="2"/>
</dbReference>
<keyword evidence="5" id="KW-1185">Reference proteome</keyword>
<evidence type="ECO:0000313" key="5">
    <source>
        <dbReference type="Proteomes" id="UP000245137"/>
    </source>
</evidence>
<dbReference type="InterPro" id="IPR051257">
    <property type="entry name" value="Diverse_CBS-Domain"/>
</dbReference>
<dbReference type="EMBL" id="PUIV01000028">
    <property type="protein sequence ID" value="PWB93108.1"/>
    <property type="molecule type" value="Genomic_DNA"/>
</dbReference>
<evidence type="ECO:0000259" key="3">
    <source>
        <dbReference type="PROSITE" id="PS51371"/>
    </source>
</evidence>
<comment type="caution">
    <text evidence="4">The sequence shown here is derived from an EMBL/GenBank/DDBJ whole genome shotgun (WGS) entry which is preliminary data.</text>
</comment>
<evidence type="ECO:0000256" key="2">
    <source>
        <dbReference type="PROSITE-ProRule" id="PRU00703"/>
    </source>
</evidence>
<dbReference type="PANTHER" id="PTHR43080:SF2">
    <property type="entry name" value="CBS DOMAIN-CONTAINING PROTEIN"/>
    <property type="match status" value="1"/>
</dbReference>
<dbReference type="PROSITE" id="PS51371">
    <property type="entry name" value="CBS"/>
    <property type="match status" value="2"/>
</dbReference>
<protein>
    <submittedName>
        <fullName evidence="4">CBS domain-containing protein</fullName>
    </submittedName>
</protein>
<dbReference type="CDD" id="cd04622">
    <property type="entry name" value="CBS_pair_HRP1_like"/>
    <property type="match status" value="1"/>
</dbReference>
<accession>A0A2U1SNB8</accession>
<proteinExistence type="predicted"/>
<evidence type="ECO:0000313" key="4">
    <source>
        <dbReference type="EMBL" id="PWB93108.1"/>
    </source>
</evidence>
<keyword evidence="1 2" id="KW-0129">CBS domain</keyword>
<evidence type="ECO:0000256" key="1">
    <source>
        <dbReference type="ARBA" id="ARBA00023122"/>
    </source>
</evidence>
<dbReference type="InterPro" id="IPR000644">
    <property type="entry name" value="CBS_dom"/>
</dbReference>
<name>A0A2U1SNB8_METSR</name>
<dbReference type="Proteomes" id="UP000245137">
    <property type="component" value="Unassembled WGS sequence"/>
</dbReference>
<gene>
    <name evidence="4" type="ORF">C5689_14720</name>
</gene>
<sequence>MKIKDIMTREVCLVEPDQTICDAAKRMADLDIGLLPVGENDRLVGMISDRDIALRAIAAGKGAETKIRDVMTRDVRYCYEDHDVEDVAQNMAEQQLRRLPVLDRGKRLVGIVSLADLAMDRDAGLSGATLRGVSQPGGHHCQSARAA</sequence>
<dbReference type="Gene3D" id="3.10.580.10">
    <property type="entry name" value="CBS-domain"/>
    <property type="match status" value="1"/>
</dbReference>
<feature type="domain" description="CBS" evidence="3">
    <location>
        <begin position="71"/>
        <end position="129"/>
    </location>
</feature>
<reference evidence="4 5" key="1">
    <citation type="journal article" date="2018" name="Appl. Microbiol. Biotechnol.">
        <title>Co-cultivation of the strictly anaerobic methanogen Methanosarcina barkeri with aerobic methanotrophs in an oxygen-limited membrane bioreactor.</title>
        <authorList>
            <person name="In 't Zandt M.H."/>
            <person name="van den Bosch T.J.M."/>
            <person name="Rijkers R."/>
            <person name="van Kessel M.A.H.J."/>
            <person name="Jetten M.S.M."/>
            <person name="Welte C.U."/>
        </authorList>
    </citation>
    <scope>NUCLEOTIDE SEQUENCE [LARGE SCALE GENOMIC DNA]</scope>
    <source>
        <strain evidence="4 5">DSM 17706</strain>
    </source>
</reference>
<dbReference type="RefSeq" id="WP_108918038.1">
    <property type="nucleotide sequence ID" value="NZ_BGJY01000014.1"/>
</dbReference>
<dbReference type="SUPFAM" id="SSF54631">
    <property type="entry name" value="CBS-domain pair"/>
    <property type="match status" value="1"/>
</dbReference>
<dbReference type="InterPro" id="IPR046342">
    <property type="entry name" value="CBS_dom_sf"/>
</dbReference>